<dbReference type="VEuPathDB" id="FungiDB:RhiirFUN_005434"/>
<proteinExistence type="predicted"/>
<evidence type="ECO:0000313" key="3">
    <source>
        <dbReference type="Proteomes" id="UP000233469"/>
    </source>
</evidence>
<feature type="compositionally biased region" description="Basic and acidic residues" evidence="1">
    <location>
        <begin position="118"/>
        <end position="143"/>
    </location>
</feature>
<name>A0A2N1MRT3_9GLOM</name>
<dbReference type="Proteomes" id="UP000233469">
    <property type="component" value="Unassembled WGS sequence"/>
</dbReference>
<dbReference type="VEuPathDB" id="FungiDB:FUN_005739"/>
<reference evidence="2 3" key="2">
    <citation type="submission" date="2017-10" db="EMBL/GenBank/DDBJ databases">
        <title>Extensive intraspecific genome diversity in a model arbuscular mycorrhizal fungus.</title>
        <authorList>
            <person name="Chen E.C.H."/>
            <person name="Morin E."/>
            <person name="Baudet D."/>
            <person name="Noel J."/>
            <person name="Ndikumana S."/>
            <person name="Charron P."/>
            <person name="St-Onge C."/>
            <person name="Giorgi J."/>
            <person name="Grigoriev I.V."/>
            <person name="Roux C."/>
            <person name="Martin F.M."/>
            <person name="Corradi N."/>
        </authorList>
    </citation>
    <scope>NUCLEOTIDE SEQUENCE [LARGE SCALE GENOMIC DNA]</scope>
    <source>
        <strain evidence="2 3">C2</strain>
    </source>
</reference>
<reference evidence="2 3" key="1">
    <citation type="submission" date="2016-04" db="EMBL/GenBank/DDBJ databases">
        <title>Genome analyses suggest a sexual origin of heterokaryosis in a supposedly ancient asexual fungus.</title>
        <authorList>
            <person name="Ropars J."/>
            <person name="Sedzielewska K."/>
            <person name="Noel J."/>
            <person name="Charron P."/>
            <person name="Farinelli L."/>
            <person name="Marton T."/>
            <person name="Kruger M."/>
            <person name="Pelin A."/>
            <person name="Brachmann A."/>
            <person name="Corradi N."/>
        </authorList>
    </citation>
    <scope>NUCLEOTIDE SEQUENCE [LARGE SCALE GENOMIC DNA]</scope>
    <source>
        <strain evidence="2 3">C2</strain>
    </source>
</reference>
<dbReference type="VEuPathDB" id="FungiDB:FUN_005740"/>
<protein>
    <submittedName>
        <fullName evidence="2">Uncharacterized protein</fullName>
    </submittedName>
</protein>
<dbReference type="EMBL" id="LLXL01001466">
    <property type="protein sequence ID" value="PKK64318.1"/>
    <property type="molecule type" value="Genomic_DNA"/>
</dbReference>
<accession>A0A2N1MRT3</accession>
<sequence length="261" mass="30377">MNLLHRSRGLTLRTQQWVQFPKKKSVFPDEFREETKECLEKWRNIIINKHETEENFYGDPILIIEYNDAGLTARNIDSHAVAQVVRNTAGYVANPFPNNNTIAPLSDSVKTTTTIEDDERRTPERQRRVENESSSSADEKDTEPSLFSWVTQDRHNISIDFREFQLGSIEKLKINPTLSYAKEIDMILCSEETWDEVRPRPLIPKELPTVADLVVIEYNRLLNDKQSLNTKWRNNWAKGNKLLTDEDKGIFDCVQIISRNL</sequence>
<evidence type="ECO:0000313" key="2">
    <source>
        <dbReference type="EMBL" id="PKK64318.1"/>
    </source>
</evidence>
<dbReference type="AlphaFoldDB" id="A0A2N1MRT3"/>
<dbReference type="VEuPathDB" id="FungiDB:RhiirA1_510453"/>
<comment type="caution">
    <text evidence="2">The sequence shown here is derived from an EMBL/GenBank/DDBJ whole genome shotgun (WGS) entry which is preliminary data.</text>
</comment>
<evidence type="ECO:0000256" key="1">
    <source>
        <dbReference type="SAM" id="MobiDB-lite"/>
    </source>
</evidence>
<gene>
    <name evidence="2" type="ORF">RhiirC2_716362</name>
</gene>
<organism evidence="2 3">
    <name type="scientific">Rhizophagus irregularis</name>
    <dbReference type="NCBI Taxonomy" id="588596"/>
    <lineage>
        <taxon>Eukaryota</taxon>
        <taxon>Fungi</taxon>
        <taxon>Fungi incertae sedis</taxon>
        <taxon>Mucoromycota</taxon>
        <taxon>Glomeromycotina</taxon>
        <taxon>Glomeromycetes</taxon>
        <taxon>Glomerales</taxon>
        <taxon>Glomeraceae</taxon>
        <taxon>Rhizophagus</taxon>
    </lineage>
</organism>
<feature type="region of interest" description="Disordered" evidence="1">
    <location>
        <begin position="103"/>
        <end position="145"/>
    </location>
</feature>